<protein>
    <recommendedName>
        <fullName evidence="5">Protochlorophyllide reductase</fullName>
    </recommendedName>
</protein>
<dbReference type="GO" id="GO:0016491">
    <property type="term" value="F:oxidoreductase activity"/>
    <property type="evidence" value="ECO:0007669"/>
    <property type="project" value="UniProtKB-KW"/>
</dbReference>
<evidence type="ECO:0000313" key="3">
    <source>
        <dbReference type="EMBL" id="CAJ1958872.1"/>
    </source>
</evidence>
<dbReference type="PRINTS" id="PR00081">
    <property type="entry name" value="GDHRDH"/>
</dbReference>
<comment type="caution">
    <text evidence="3">The sequence shown here is derived from an EMBL/GenBank/DDBJ whole genome shotgun (WGS) entry which is preliminary data.</text>
</comment>
<evidence type="ECO:0000313" key="4">
    <source>
        <dbReference type="Proteomes" id="UP001295423"/>
    </source>
</evidence>
<dbReference type="PANTHER" id="PTHR43157:SF31">
    <property type="entry name" value="PHOSPHATIDYLINOSITOL-GLYCAN BIOSYNTHESIS CLASS F PROTEIN"/>
    <property type="match status" value="1"/>
</dbReference>
<dbReference type="InterPro" id="IPR036291">
    <property type="entry name" value="NAD(P)-bd_dom_sf"/>
</dbReference>
<organism evidence="3 4">
    <name type="scientific">Cylindrotheca closterium</name>
    <dbReference type="NCBI Taxonomy" id="2856"/>
    <lineage>
        <taxon>Eukaryota</taxon>
        <taxon>Sar</taxon>
        <taxon>Stramenopiles</taxon>
        <taxon>Ochrophyta</taxon>
        <taxon>Bacillariophyta</taxon>
        <taxon>Bacillariophyceae</taxon>
        <taxon>Bacillariophycidae</taxon>
        <taxon>Bacillariales</taxon>
        <taxon>Bacillariaceae</taxon>
        <taxon>Cylindrotheca</taxon>
    </lineage>
</organism>
<sequence length="356" mass="38590">MNVAKGIGASAAILGASALLLRHSISRKWIDYRACQRDLDLNDKVYVITGGNTGLGYETAKDLAERGATVVIACRDMEKGFEAMESIMKATGNPDVECLELDLCSLASVREFVKTIQSHRQYSTIDGLILNAGVWVPPAETATSDDADESEPLASSPTKTQDGYEIHFGVNHLGHFFLANSLVENVKKSGDGRIVFVASSLLKSGKLNFEAYDHIYSARQIPPGEKKGFAPPAYCDSKLFNALTCKQLATILPPEVTTYSVCPGFCRSELGRHANLGMVKKMLATPIMRLIQRTTTQGAQNIVFCALEDKKNLKSGACYADGEISKKLAKHVDSFGIMGPKSVWSVSDMLVKDAAK</sequence>
<dbReference type="InterPro" id="IPR002347">
    <property type="entry name" value="SDR_fam"/>
</dbReference>
<evidence type="ECO:0000256" key="1">
    <source>
        <dbReference type="ARBA" id="ARBA00023002"/>
    </source>
</evidence>
<reference evidence="3" key="1">
    <citation type="submission" date="2023-08" db="EMBL/GenBank/DDBJ databases">
        <authorList>
            <person name="Audoor S."/>
            <person name="Bilcke G."/>
        </authorList>
    </citation>
    <scope>NUCLEOTIDE SEQUENCE</scope>
</reference>
<dbReference type="SUPFAM" id="SSF51735">
    <property type="entry name" value="NAD(P)-binding Rossmann-fold domains"/>
    <property type="match status" value="1"/>
</dbReference>
<dbReference type="Proteomes" id="UP001295423">
    <property type="component" value="Unassembled WGS sequence"/>
</dbReference>
<dbReference type="EMBL" id="CAKOGP040001980">
    <property type="protein sequence ID" value="CAJ1958872.1"/>
    <property type="molecule type" value="Genomic_DNA"/>
</dbReference>
<dbReference type="PANTHER" id="PTHR43157">
    <property type="entry name" value="PHOSPHATIDYLINOSITOL-GLYCAN BIOSYNTHESIS CLASS F PROTEIN-RELATED"/>
    <property type="match status" value="1"/>
</dbReference>
<dbReference type="Gene3D" id="3.40.50.720">
    <property type="entry name" value="NAD(P)-binding Rossmann-like Domain"/>
    <property type="match status" value="1"/>
</dbReference>
<gene>
    <name evidence="3" type="ORF">CYCCA115_LOCUS17394</name>
</gene>
<dbReference type="AlphaFoldDB" id="A0AAD2G077"/>
<keyword evidence="1" id="KW-0560">Oxidoreductase</keyword>
<proteinExistence type="predicted"/>
<evidence type="ECO:0008006" key="5">
    <source>
        <dbReference type="Google" id="ProtNLM"/>
    </source>
</evidence>
<evidence type="ECO:0000256" key="2">
    <source>
        <dbReference type="SAM" id="MobiDB-lite"/>
    </source>
</evidence>
<name>A0AAD2G077_9STRA</name>
<dbReference type="Pfam" id="PF00106">
    <property type="entry name" value="adh_short"/>
    <property type="match status" value="1"/>
</dbReference>
<accession>A0AAD2G077</accession>
<keyword evidence="4" id="KW-1185">Reference proteome</keyword>
<feature type="region of interest" description="Disordered" evidence="2">
    <location>
        <begin position="140"/>
        <end position="160"/>
    </location>
</feature>